<dbReference type="CDD" id="cd06558">
    <property type="entry name" value="crotonase-like"/>
    <property type="match status" value="1"/>
</dbReference>
<sequence>MSSSPIHYEVSRDGKVAHLTLNRPERLNAINEELPHALRAAVRRANKDPNVHVIVLKGAGKGFCGGYDLKEGAEEATRGSTNGSQDISRGYDPLIDYAFMKENTECFAELFHSPKATIAQVHGAAVAGGSDIALSCDFVIMADDARIGYPPARVWGCPTTAMWTARVGIEKAKRLLFTGDLVSGTEAASLGLILKSVPLDELESTVGLLADRIKTVPQNQIWMHKQVINGFVEGQVASAQKLATIFDGLTRNSPEGVLFQRTAEQKGFKNAIKARDEPGRSLEYQKIWKSVL</sequence>
<protein>
    <submittedName>
        <fullName evidence="5">Uncharacterized protein</fullName>
    </submittedName>
</protein>
<proteinExistence type="inferred from homology"/>
<comment type="similarity">
    <text evidence="2 4">Belongs to the enoyl-CoA hydratase/isomerase family.</text>
</comment>
<evidence type="ECO:0000256" key="2">
    <source>
        <dbReference type="ARBA" id="ARBA00005254"/>
    </source>
</evidence>
<dbReference type="PANTHER" id="PTHR43802">
    <property type="entry name" value="ENOYL-COA HYDRATASE"/>
    <property type="match status" value="1"/>
</dbReference>
<dbReference type="NCBIfam" id="NF006128">
    <property type="entry name" value="PRK08272.1"/>
    <property type="match status" value="1"/>
</dbReference>
<evidence type="ECO:0000256" key="4">
    <source>
        <dbReference type="RuleBase" id="RU003707"/>
    </source>
</evidence>
<dbReference type="SUPFAM" id="SSF52096">
    <property type="entry name" value="ClpP/crotonase"/>
    <property type="match status" value="1"/>
</dbReference>
<name>A0A9P4THG8_CURKU</name>
<dbReference type="Pfam" id="PF00378">
    <property type="entry name" value="ECH_1"/>
    <property type="match status" value="1"/>
</dbReference>
<dbReference type="AlphaFoldDB" id="A0A9P4THG8"/>
<dbReference type="PANTHER" id="PTHR43802:SF1">
    <property type="entry name" value="IP11341P-RELATED"/>
    <property type="match status" value="1"/>
</dbReference>
<dbReference type="InterPro" id="IPR001753">
    <property type="entry name" value="Enoyl-CoA_hydra/iso"/>
</dbReference>
<dbReference type="InterPro" id="IPR018376">
    <property type="entry name" value="Enoyl-CoA_hyd/isom_CS"/>
</dbReference>
<dbReference type="GO" id="GO:0003824">
    <property type="term" value="F:catalytic activity"/>
    <property type="evidence" value="ECO:0007669"/>
    <property type="project" value="InterPro"/>
</dbReference>
<comment type="pathway">
    <text evidence="1">Mycotoxin biosynthesis.</text>
</comment>
<organism evidence="5 6">
    <name type="scientific">Curvularia kusanoi</name>
    <name type="common">Cochliobolus kusanoi</name>
    <dbReference type="NCBI Taxonomy" id="90978"/>
    <lineage>
        <taxon>Eukaryota</taxon>
        <taxon>Fungi</taxon>
        <taxon>Dikarya</taxon>
        <taxon>Ascomycota</taxon>
        <taxon>Pezizomycotina</taxon>
        <taxon>Dothideomycetes</taxon>
        <taxon>Pleosporomycetidae</taxon>
        <taxon>Pleosporales</taxon>
        <taxon>Pleosporineae</taxon>
        <taxon>Pleosporaceae</taxon>
        <taxon>Curvularia</taxon>
    </lineage>
</organism>
<dbReference type="EMBL" id="SWKU01000008">
    <property type="protein sequence ID" value="KAF3004367.1"/>
    <property type="molecule type" value="Genomic_DNA"/>
</dbReference>
<evidence type="ECO:0000256" key="3">
    <source>
        <dbReference type="ARBA" id="ARBA00023026"/>
    </source>
</evidence>
<gene>
    <name evidence="5" type="ORF">E8E13_009833</name>
</gene>
<dbReference type="PROSITE" id="PS00166">
    <property type="entry name" value="ENOYL_COA_HYDRATASE"/>
    <property type="match status" value="1"/>
</dbReference>
<evidence type="ECO:0000313" key="5">
    <source>
        <dbReference type="EMBL" id="KAF3004367.1"/>
    </source>
</evidence>
<comment type="caution">
    <text evidence="5">The sequence shown here is derived from an EMBL/GenBank/DDBJ whole genome shotgun (WGS) entry which is preliminary data.</text>
</comment>
<evidence type="ECO:0000256" key="1">
    <source>
        <dbReference type="ARBA" id="ARBA00004685"/>
    </source>
</evidence>
<dbReference type="Proteomes" id="UP000801428">
    <property type="component" value="Unassembled WGS sequence"/>
</dbReference>
<accession>A0A9P4THG8</accession>
<keyword evidence="6" id="KW-1185">Reference proteome</keyword>
<evidence type="ECO:0000313" key="6">
    <source>
        <dbReference type="Proteomes" id="UP000801428"/>
    </source>
</evidence>
<dbReference type="Gene3D" id="3.90.226.10">
    <property type="entry name" value="2-enoyl-CoA Hydratase, Chain A, domain 1"/>
    <property type="match status" value="1"/>
</dbReference>
<reference evidence="5" key="1">
    <citation type="submission" date="2019-04" db="EMBL/GenBank/DDBJ databases">
        <title>Sequencing of skin fungus with MAO and IRED activity.</title>
        <authorList>
            <person name="Marsaioli A.J."/>
            <person name="Bonatto J.M.C."/>
            <person name="Reis Junior O."/>
        </authorList>
    </citation>
    <scope>NUCLEOTIDE SEQUENCE</scope>
    <source>
        <strain evidence="5">30M1</strain>
    </source>
</reference>
<keyword evidence="3" id="KW-0843">Virulence</keyword>
<dbReference type="InterPro" id="IPR029045">
    <property type="entry name" value="ClpP/crotonase-like_dom_sf"/>
</dbReference>
<dbReference type="OrthoDB" id="448450at2759"/>